<protein>
    <submittedName>
        <fullName evidence="2">Uncharacterized protein</fullName>
    </submittedName>
</protein>
<evidence type="ECO:0000313" key="2">
    <source>
        <dbReference type="EMBL" id="MCS3865888.1"/>
    </source>
</evidence>
<dbReference type="Proteomes" id="UP001155034">
    <property type="component" value="Unassembled WGS sequence"/>
</dbReference>
<keyword evidence="1" id="KW-1133">Transmembrane helix</keyword>
<dbReference type="RefSeq" id="WP_259083803.1">
    <property type="nucleotide sequence ID" value="NZ_JANTYZ010000007.1"/>
</dbReference>
<organism evidence="2 3">
    <name type="scientific">Salinibacter ruber</name>
    <dbReference type="NCBI Taxonomy" id="146919"/>
    <lineage>
        <taxon>Bacteria</taxon>
        <taxon>Pseudomonadati</taxon>
        <taxon>Rhodothermota</taxon>
        <taxon>Rhodothermia</taxon>
        <taxon>Rhodothermales</taxon>
        <taxon>Salinibacteraceae</taxon>
        <taxon>Salinibacter</taxon>
    </lineage>
</organism>
<dbReference type="EMBL" id="JANTYZ010000007">
    <property type="protein sequence ID" value="MCS3865888.1"/>
    <property type="molecule type" value="Genomic_DNA"/>
</dbReference>
<keyword evidence="1" id="KW-0812">Transmembrane</keyword>
<evidence type="ECO:0000256" key="1">
    <source>
        <dbReference type="SAM" id="Phobius"/>
    </source>
</evidence>
<proteinExistence type="predicted"/>
<feature type="transmembrane region" description="Helical" evidence="1">
    <location>
        <begin position="152"/>
        <end position="171"/>
    </location>
</feature>
<name>A0A9X2U215_9BACT</name>
<dbReference type="AlphaFoldDB" id="A0A9X2U215"/>
<gene>
    <name evidence="2" type="ORF">GGP82_002452</name>
</gene>
<feature type="transmembrane region" description="Helical" evidence="1">
    <location>
        <begin position="36"/>
        <end position="60"/>
    </location>
</feature>
<accession>A0A9X2U215</accession>
<keyword evidence="1" id="KW-0472">Membrane</keyword>
<feature type="transmembrane region" description="Helical" evidence="1">
    <location>
        <begin position="72"/>
        <end position="102"/>
    </location>
</feature>
<evidence type="ECO:0000313" key="3">
    <source>
        <dbReference type="Proteomes" id="UP001155034"/>
    </source>
</evidence>
<comment type="caution">
    <text evidence="2">The sequence shown here is derived from an EMBL/GenBank/DDBJ whole genome shotgun (WGS) entry which is preliminary data.</text>
</comment>
<sequence>MTVLERTIEAYTKDAGDDVVWSNWVYPLATLGAQSLTAAVTVALTGAALALASGAYHAVYSDYTQRLDTTAMMGYLSSVTGCLVAGWVGLALAPVAYAFYWLVETDSQIHVPAWAALALSVVAVKAQWWALVPAVLFVGAGALQLRARTDSWLHSIWHILGSAAAGTALFLS</sequence>
<reference evidence="2" key="1">
    <citation type="submission" date="2022-08" db="EMBL/GenBank/DDBJ databases">
        <title>Genomic Encyclopedia of Type Strains, Phase V (KMG-V): Genome sequencing to study the core and pangenomes of soil and plant-associated prokaryotes.</title>
        <authorList>
            <person name="Whitman W."/>
        </authorList>
    </citation>
    <scope>NUCLEOTIDE SEQUENCE</scope>
    <source>
        <strain evidence="2">SP2016B</strain>
    </source>
</reference>
<feature type="transmembrane region" description="Helical" evidence="1">
    <location>
        <begin position="114"/>
        <end position="140"/>
    </location>
</feature>